<name>A0A6S6SI56_9BACT</name>
<dbReference type="AlphaFoldDB" id="A0A6S6SI56"/>
<feature type="chain" id="PRO_5028177528" description="Auto-transporter adhesin head GIN domain-containing protein" evidence="1">
    <location>
        <begin position="22"/>
        <end position="141"/>
    </location>
</feature>
<feature type="signal peptide" evidence="1">
    <location>
        <begin position="1"/>
        <end position="21"/>
    </location>
</feature>
<proteinExistence type="predicted"/>
<gene>
    <name evidence="2" type="ORF">HELGO_WM34198</name>
</gene>
<dbReference type="EMBL" id="CACVAQ010000114">
    <property type="protein sequence ID" value="CAA6805838.1"/>
    <property type="molecule type" value="Genomic_DNA"/>
</dbReference>
<organism evidence="2">
    <name type="scientific">uncultured Aureispira sp</name>
    <dbReference type="NCBI Taxonomy" id="1331704"/>
    <lineage>
        <taxon>Bacteria</taxon>
        <taxon>Pseudomonadati</taxon>
        <taxon>Bacteroidota</taxon>
        <taxon>Saprospiria</taxon>
        <taxon>Saprospirales</taxon>
        <taxon>Saprospiraceae</taxon>
        <taxon>Aureispira</taxon>
        <taxon>environmental samples</taxon>
    </lineage>
</organism>
<reference evidence="2" key="1">
    <citation type="submission" date="2020-01" db="EMBL/GenBank/DDBJ databases">
        <authorList>
            <person name="Meier V. D."/>
            <person name="Meier V D."/>
        </authorList>
    </citation>
    <scope>NUCLEOTIDE SEQUENCE</scope>
    <source>
        <strain evidence="2">HLG_WM_MAG_10</strain>
    </source>
</reference>
<keyword evidence="1" id="KW-0732">Signal</keyword>
<protein>
    <recommendedName>
        <fullName evidence="3">Auto-transporter adhesin head GIN domain-containing protein</fullName>
    </recommendedName>
</protein>
<evidence type="ECO:0000313" key="2">
    <source>
        <dbReference type="EMBL" id="CAA6805838.1"/>
    </source>
</evidence>
<evidence type="ECO:0008006" key="3">
    <source>
        <dbReference type="Google" id="ProtNLM"/>
    </source>
</evidence>
<evidence type="ECO:0000256" key="1">
    <source>
        <dbReference type="SAM" id="SignalP"/>
    </source>
</evidence>
<accession>A0A6S6SI56</accession>
<sequence>MKLKVYITLLFCWVCMGISFAQVTKTLHQTFTLDAAEKVNINVVAKSVEMKETNGSRILVETKVMISLPNARLLDFVCNSGRYDLIKRMDETTRELTIASKKTNDILIIKGEECVEILEYVIYMPTSVKFANNSTLVDGKE</sequence>